<keyword evidence="2" id="KW-0479">Metal-binding</keyword>
<accession>A0A6G9YZT6</accession>
<organism evidence="5 6">
    <name type="scientific">Nocardia terpenica</name>
    <dbReference type="NCBI Taxonomy" id="455432"/>
    <lineage>
        <taxon>Bacteria</taxon>
        <taxon>Bacillati</taxon>
        <taxon>Actinomycetota</taxon>
        <taxon>Actinomycetes</taxon>
        <taxon>Mycobacteriales</taxon>
        <taxon>Nocardiaceae</taxon>
        <taxon>Nocardia</taxon>
    </lineage>
</organism>
<feature type="compositionally biased region" description="Low complexity" evidence="3">
    <location>
        <begin position="96"/>
        <end position="109"/>
    </location>
</feature>
<name>A0A6G9YZT6_9NOCA</name>
<dbReference type="InterPro" id="IPR027806">
    <property type="entry name" value="HARBI1_dom"/>
</dbReference>
<feature type="region of interest" description="Disordered" evidence="3">
    <location>
        <begin position="68"/>
        <end position="128"/>
    </location>
</feature>
<sequence>MKGKTIDLWYSGKAGEHGGLIQALCAPDGFPLWVSDVEPGSVHDITAAREHVPGVLYWAAAHLDLPTLADPGYDGADSPSSPAAGVPRATSPPAPKESAPSSKPHSPSPITNTTGPHEILLRPPQWSR</sequence>
<evidence type="ECO:0000256" key="3">
    <source>
        <dbReference type="SAM" id="MobiDB-lite"/>
    </source>
</evidence>
<dbReference type="AlphaFoldDB" id="A0A6G9YZT6"/>
<protein>
    <recommendedName>
        <fullName evidence="4">DDE Tnp4 domain-containing protein</fullName>
    </recommendedName>
</protein>
<dbReference type="RefSeq" id="WP_167485652.1">
    <property type="nucleotide sequence ID" value="NZ_CP046173.1"/>
</dbReference>
<comment type="cofactor">
    <cofactor evidence="1">
        <name>a divalent metal cation</name>
        <dbReference type="ChEBI" id="CHEBI:60240"/>
    </cofactor>
</comment>
<dbReference type="EMBL" id="CP046173">
    <property type="protein sequence ID" value="QIS18333.1"/>
    <property type="molecule type" value="Genomic_DNA"/>
</dbReference>
<evidence type="ECO:0000256" key="1">
    <source>
        <dbReference type="ARBA" id="ARBA00001968"/>
    </source>
</evidence>
<evidence type="ECO:0000256" key="2">
    <source>
        <dbReference type="ARBA" id="ARBA00022723"/>
    </source>
</evidence>
<gene>
    <name evidence="5" type="ORF">F6W96_08595</name>
</gene>
<dbReference type="GO" id="GO:0046872">
    <property type="term" value="F:metal ion binding"/>
    <property type="evidence" value="ECO:0007669"/>
    <property type="project" value="UniProtKB-KW"/>
</dbReference>
<reference evidence="5 6" key="1">
    <citation type="journal article" date="2019" name="ACS Chem. Biol.">
        <title>Identification and Mobilization of a Cryptic Antibiotic Biosynthesis Gene Locus from a Human-Pathogenic Nocardia Isolate.</title>
        <authorList>
            <person name="Herisse M."/>
            <person name="Ishida K."/>
            <person name="Porter J.L."/>
            <person name="Howden B."/>
            <person name="Hertweck C."/>
            <person name="Stinear T.P."/>
            <person name="Pidot S.J."/>
        </authorList>
    </citation>
    <scope>NUCLEOTIDE SEQUENCE [LARGE SCALE GENOMIC DNA]</scope>
    <source>
        <strain evidence="5 6">AUSMDU00012715</strain>
    </source>
</reference>
<dbReference type="Proteomes" id="UP000500953">
    <property type="component" value="Chromosome"/>
</dbReference>
<evidence type="ECO:0000313" key="5">
    <source>
        <dbReference type="EMBL" id="QIS18333.1"/>
    </source>
</evidence>
<dbReference type="Pfam" id="PF13359">
    <property type="entry name" value="DDE_Tnp_4"/>
    <property type="match status" value="1"/>
</dbReference>
<proteinExistence type="predicted"/>
<evidence type="ECO:0000313" key="6">
    <source>
        <dbReference type="Proteomes" id="UP000500953"/>
    </source>
</evidence>
<evidence type="ECO:0000259" key="4">
    <source>
        <dbReference type="Pfam" id="PF13359"/>
    </source>
</evidence>
<feature type="domain" description="DDE Tnp4" evidence="4">
    <location>
        <begin position="7"/>
        <end position="85"/>
    </location>
</feature>